<name>A0ABY3RTN4_9MICO</name>
<dbReference type="EMBL" id="CP082781">
    <property type="protein sequence ID" value="UGS27162.1"/>
    <property type="molecule type" value="Genomic_DNA"/>
</dbReference>
<reference evidence="2 3" key="1">
    <citation type="submission" date="2023-01" db="EMBL/GenBank/DDBJ databases">
        <title>Characterization of estradiol degrading bacteria Microbacterium sp. MZT7 and reveal degrading genes through genome analysis.</title>
        <authorList>
            <person name="Hao P."/>
            <person name="Gao Y."/>
        </authorList>
    </citation>
    <scope>NUCLEOTIDE SEQUENCE [LARGE SCALE GENOMIC DNA]</scope>
    <source>
        <strain evidence="2 3">MZT7</strain>
    </source>
</reference>
<protein>
    <submittedName>
        <fullName evidence="2">Uncharacterized protein</fullName>
    </submittedName>
</protein>
<organism evidence="2 3">
    <name type="scientific">Microbacterium resistens</name>
    <dbReference type="NCBI Taxonomy" id="156977"/>
    <lineage>
        <taxon>Bacteria</taxon>
        <taxon>Bacillati</taxon>
        <taxon>Actinomycetota</taxon>
        <taxon>Actinomycetes</taxon>
        <taxon>Micrococcales</taxon>
        <taxon>Microbacteriaceae</taxon>
        <taxon>Microbacterium</taxon>
    </lineage>
</organism>
<dbReference type="RefSeq" id="WP_231820611.1">
    <property type="nucleotide sequence ID" value="NZ_CP082781.1"/>
</dbReference>
<proteinExistence type="predicted"/>
<keyword evidence="3" id="KW-1185">Reference proteome</keyword>
<sequence>MTSPTGSHALPPRFSSAPPRTRRRRGVRALLLTGGALVALSAGIGVHTAAQLGYDDARDGFAAAARGAGVAEQSLDAQVRIAQDARDLSLALGDDPAGLVPEDARIEVERIGTDLDASLAEAADARDDATPPPPRKPFWAWEAWGAADALQDAATAAEEHAGDLRSIEKRLSTTADDLEDRSVAALAVSVDAARAAEAENVSARNEDVIALRNAISDLDRVLADPAVVRVDGPAAFRTLAAEVQDLRASAAAELAEKDGPLSAARLEVEAFARSLAPGVLMDFDWAVLVNGLGVDGWLSGLTWWWYADGGYATIELSDSIAEQWPSDASRALVAHEVGHAITVRCFSMYDTTDPDATEAWATAWAISMGFHDPANGTSAYGPPPEEMIAAAAACR</sequence>
<gene>
    <name evidence="2" type="ORF">K8F61_02815</name>
</gene>
<evidence type="ECO:0000313" key="2">
    <source>
        <dbReference type="EMBL" id="UGS27162.1"/>
    </source>
</evidence>
<evidence type="ECO:0000256" key="1">
    <source>
        <dbReference type="SAM" id="MobiDB-lite"/>
    </source>
</evidence>
<feature type="region of interest" description="Disordered" evidence="1">
    <location>
        <begin position="1"/>
        <end position="22"/>
    </location>
</feature>
<evidence type="ECO:0000313" key="3">
    <source>
        <dbReference type="Proteomes" id="UP001199642"/>
    </source>
</evidence>
<dbReference type="Proteomes" id="UP001199642">
    <property type="component" value="Chromosome"/>
</dbReference>
<accession>A0ABY3RTN4</accession>